<comment type="caution">
    <text evidence="2">The sequence shown here is derived from an EMBL/GenBank/DDBJ whole genome shotgun (WGS) entry which is preliminary data.</text>
</comment>
<dbReference type="SUPFAM" id="SSF53335">
    <property type="entry name" value="S-adenosyl-L-methionine-dependent methyltransferases"/>
    <property type="match status" value="1"/>
</dbReference>
<dbReference type="CDD" id="cd02440">
    <property type="entry name" value="AdoMet_MTases"/>
    <property type="match status" value="1"/>
</dbReference>
<dbReference type="AlphaFoldDB" id="A0A0G1JZ65"/>
<gene>
    <name evidence="2" type="ORF">UW30_C0018G0004</name>
</gene>
<sequence>MDKLELFAPKIFTESGGFVQKNILGGIKAVDIGCGQRKLPGALGMDILSDSSADVVHDAGVFPWPFQDNSFDLVFMNNVLEHVVDVPKTMGEAHRIAKPGARVVIQVPYFRAVDAFADPTHIHFYAFGTLDYFIEGAKWAGYKYVPFRYKKLSFWYGWPHESKNPLKQLLKVFIHKYPNFYDQYLSLLFPTECVTWELEVLK</sequence>
<dbReference type="InterPro" id="IPR029063">
    <property type="entry name" value="SAM-dependent_MTases_sf"/>
</dbReference>
<dbReference type="Proteomes" id="UP000034736">
    <property type="component" value="Unassembled WGS sequence"/>
</dbReference>
<evidence type="ECO:0000313" key="3">
    <source>
        <dbReference type="Proteomes" id="UP000034736"/>
    </source>
</evidence>
<dbReference type="Gene3D" id="3.40.50.150">
    <property type="entry name" value="Vaccinia Virus protein VP39"/>
    <property type="match status" value="1"/>
</dbReference>
<dbReference type="GO" id="GO:0008757">
    <property type="term" value="F:S-adenosylmethionine-dependent methyltransferase activity"/>
    <property type="evidence" value="ECO:0007669"/>
    <property type="project" value="InterPro"/>
</dbReference>
<dbReference type="EMBL" id="LCHU01000018">
    <property type="protein sequence ID" value="KKT40784.1"/>
    <property type="molecule type" value="Genomic_DNA"/>
</dbReference>
<dbReference type="STRING" id="1618647.UW30_C0018G0004"/>
<feature type="domain" description="Methyltransferase type 11" evidence="1">
    <location>
        <begin position="60"/>
        <end position="105"/>
    </location>
</feature>
<dbReference type="Pfam" id="PF08241">
    <property type="entry name" value="Methyltransf_11"/>
    <property type="match status" value="1"/>
</dbReference>
<evidence type="ECO:0000259" key="1">
    <source>
        <dbReference type="Pfam" id="PF08241"/>
    </source>
</evidence>
<accession>A0A0G1JZ65</accession>
<reference evidence="2 3" key="1">
    <citation type="journal article" date="2015" name="Nature">
        <title>rRNA introns, odd ribosomes, and small enigmatic genomes across a large radiation of phyla.</title>
        <authorList>
            <person name="Brown C.T."/>
            <person name="Hug L.A."/>
            <person name="Thomas B.C."/>
            <person name="Sharon I."/>
            <person name="Castelle C.J."/>
            <person name="Singh A."/>
            <person name="Wilkins M.J."/>
            <person name="Williams K.H."/>
            <person name="Banfield J.F."/>
        </authorList>
    </citation>
    <scope>NUCLEOTIDE SEQUENCE [LARGE SCALE GENOMIC DNA]</scope>
</reference>
<evidence type="ECO:0000313" key="2">
    <source>
        <dbReference type="EMBL" id="KKT40784.1"/>
    </source>
</evidence>
<dbReference type="GO" id="GO:0032259">
    <property type="term" value="P:methylation"/>
    <property type="evidence" value="ECO:0007669"/>
    <property type="project" value="UniProtKB-KW"/>
</dbReference>
<proteinExistence type="predicted"/>
<keyword evidence="2" id="KW-0808">Transferase</keyword>
<dbReference type="InterPro" id="IPR013216">
    <property type="entry name" value="Methyltransf_11"/>
</dbReference>
<name>A0A0G1JZ65_9BACT</name>
<keyword evidence="2" id="KW-0489">Methyltransferase</keyword>
<organism evidence="2 3">
    <name type="scientific">Candidatus Giovannonibacteria bacterium GW2011_GWA2_44_13b</name>
    <dbReference type="NCBI Taxonomy" id="1618647"/>
    <lineage>
        <taxon>Bacteria</taxon>
        <taxon>Candidatus Giovannoniibacteriota</taxon>
    </lineage>
</organism>
<protein>
    <submittedName>
        <fullName evidence="2">Methyltransferase domain protein</fullName>
    </submittedName>
</protein>